<dbReference type="AlphaFoldDB" id="A0A1J4JYF8"/>
<keyword evidence="1" id="KW-0812">Transmembrane</keyword>
<name>A0A1J4JYF8_9EUKA</name>
<reference evidence="2" key="1">
    <citation type="submission" date="2016-10" db="EMBL/GenBank/DDBJ databases">
        <authorList>
            <person name="Benchimol M."/>
            <person name="Almeida L.G."/>
            <person name="Vasconcelos A.T."/>
            <person name="Perreira-Neves A."/>
            <person name="Rosa I.A."/>
            <person name="Tasca T."/>
            <person name="Bogo M.R."/>
            <person name="de Souza W."/>
        </authorList>
    </citation>
    <scope>NUCLEOTIDE SEQUENCE [LARGE SCALE GENOMIC DNA]</scope>
    <source>
        <strain evidence="2">K</strain>
    </source>
</reference>
<dbReference type="PANTHER" id="PTHR12822:SF2">
    <property type="entry name" value="PROTEIN YIPF"/>
    <property type="match status" value="1"/>
</dbReference>
<gene>
    <name evidence="2" type="primary">Yipf1</name>
    <name evidence="2" type="ORF">TRFO_28363</name>
</gene>
<dbReference type="GO" id="GO:0031267">
    <property type="term" value="F:small GTPase binding"/>
    <property type="evidence" value="ECO:0007669"/>
    <property type="project" value="InterPro"/>
</dbReference>
<evidence type="ECO:0000256" key="1">
    <source>
        <dbReference type="SAM" id="Phobius"/>
    </source>
</evidence>
<organism evidence="2 3">
    <name type="scientific">Tritrichomonas foetus</name>
    <dbReference type="NCBI Taxonomy" id="1144522"/>
    <lineage>
        <taxon>Eukaryota</taxon>
        <taxon>Metamonada</taxon>
        <taxon>Parabasalia</taxon>
        <taxon>Tritrichomonadida</taxon>
        <taxon>Tritrichomonadidae</taxon>
        <taxon>Tritrichomonas</taxon>
    </lineage>
</organism>
<dbReference type="VEuPathDB" id="TrichDB:TRFO_28363"/>
<feature type="transmembrane region" description="Helical" evidence="1">
    <location>
        <begin position="75"/>
        <end position="93"/>
    </location>
</feature>
<dbReference type="OrthoDB" id="10256463at2759"/>
<feature type="transmembrane region" description="Helical" evidence="1">
    <location>
        <begin position="205"/>
        <end position="225"/>
    </location>
</feature>
<feature type="transmembrane region" description="Helical" evidence="1">
    <location>
        <begin position="105"/>
        <end position="131"/>
    </location>
</feature>
<proteinExistence type="predicted"/>
<dbReference type="EMBL" id="MLAK01000802">
    <property type="protein sequence ID" value="OHT04193.1"/>
    <property type="molecule type" value="Genomic_DNA"/>
</dbReference>
<evidence type="ECO:0000313" key="3">
    <source>
        <dbReference type="Proteomes" id="UP000179807"/>
    </source>
</evidence>
<evidence type="ECO:0000313" key="2">
    <source>
        <dbReference type="EMBL" id="OHT04193.1"/>
    </source>
</evidence>
<dbReference type="RefSeq" id="XP_068357329.1">
    <property type="nucleotide sequence ID" value="XM_068506133.1"/>
</dbReference>
<dbReference type="GO" id="GO:0016192">
    <property type="term" value="P:vesicle-mediated transport"/>
    <property type="evidence" value="ECO:0007669"/>
    <property type="project" value="InterPro"/>
</dbReference>
<keyword evidence="1" id="KW-1133">Transmembrane helix</keyword>
<dbReference type="GeneID" id="94840837"/>
<keyword evidence="1" id="KW-0472">Membrane</keyword>
<feature type="transmembrane region" description="Helical" evidence="1">
    <location>
        <begin position="163"/>
        <end position="185"/>
    </location>
</feature>
<dbReference type="Proteomes" id="UP000179807">
    <property type="component" value="Unassembled WGS sequence"/>
</dbReference>
<sequence>MLVDNEMTFSEVPQESIPIESIPGGQYFQQKTSGFITKFTKYFNITTDEVLDRIVVSLIPNKANFLTRIESNPDLYGPFWITITVSFLCFSLGNISHMFRYGGNYVYYFGSLVSAATLLSLFVFAFPFAIWFYKKALSPPLVLLMTLFGYSVLYLIPGSLAITIFGINLGYLLNAVVSGLGSFSIFTKFEEYQNSSDRGIKDKPLSMILAVSYFIVHMLVTYTCFK</sequence>
<feature type="transmembrane region" description="Helical" evidence="1">
    <location>
        <begin position="137"/>
        <end position="156"/>
    </location>
</feature>
<keyword evidence="3" id="KW-1185">Reference proteome</keyword>
<protein>
    <submittedName>
        <fullName evidence="2">Yip1 domain family, member 1</fullName>
    </submittedName>
</protein>
<comment type="caution">
    <text evidence="2">The sequence shown here is derived from an EMBL/GenBank/DDBJ whole genome shotgun (WGS) entry which is preliminary data.</text>
</comment>
<dbReference type="PANTHER" id="PTHR12822">
    <property type="entry name" value="PROTEIN YIPF"/>
    <property type="match status" value="1"/>
</dbReference>
<accession>A0A1J4JYF8</accession>
<dbReference type="InterPro" id="IPR039765">
    <property type="entry name" value="Yip5/YIPF1/YIPF2"/>
</dbReference>
<dbReference type="GO" id="GO:0005794">
    <property type="term" value="C:Golgi apparatus"/>
    <property type="evidence" value="ECO:0007669"/>
    <property type="project" value="InterPro"/>
</dbReference>